<feature type="signal peptide" evidence="1">
    <location>
        <begin position="1"/>
        <end position="20"/>
    </location>
</feature>
<dbReference type="RefSeq" id="WP_133554836.1">
    <property type="nucleotide sequence ID" value="NZ_SNWM01000002.1"/>
</dbReference>
<comment type="caution">
    <text evidence="2">The sequence shown here is derived from an EMBL/GenBank/DDBJ whole genome shotgun (WGS) entry which is preliminary data.</text>
</comment>
<evidence type="ECO:0008006" key="4">
    <source>
        <dbReference type="Google" id="ProtNLM"/>
    </source>
</evidence>
<proteinExistence type="predicted"/>
<keyword evidence="1" id="KW-0732">Signal</keyword>
<organism evidence="2 3">
    <name type="scientific">Pedobacter duraquae</name>
    <dbReference type="NCBI Taxonomy" id="425511"/>
    <lineage>
        <taxon>Bacteria</taxon>
        <taxon>Pseudomonadati</taxon>
        <taxon>Bacteroidota</taxon>
        <taxon>Sphingobacteriia</taxon>
        <taxon>Sphingobacteriales</taxon>
        <taxon>Sphingobacteriaceae</taxon>
        <taxon>Pedobacter</taxon>
    </lineage>
</organism>
<accession>A0A4V3C3Q6</accession>
<keyword evidence="3" id="KW-1185">Reference proteome</keyword>
<feature type="chain" id="PRO_5020840454" description="Spy/CpxP family protein refolding chaperone" evidence="1">
    <location>
        <begin position="21"/>
        <end position="130"/>
    </location>
</feature>
<reference evidence="2 3" key="1">
    <citation type="submission" date="2019-03" db="EMBL/GenBank/DDBJ databases">
        <title>Genomic Encyclopedia of Archaeal and Bacterial Type Strains, Phase II (KMG-II): from individual species to whole genera.</title>
        <authorList>
            <person name="Goeker M."/>
        </authorList>
    </citation>
    <scope>NUCLEOTIDE SEQUENCE [LARGE SCALE GENOMIC DNA]</scope>
    <source>
        <strain evidence="2 3">DSM 19034</strain>
    </source>
</reference>
<sequence length="130" mass="14270">MKKVFMICALLFSVITFANAQGGGRPQGTPEERAKRMVDQLTEKLKLTDDQKTKVTALYVEQSAAQTKAREAAGDDREAMRAGMMKIQGETEKKVEALLTDDQKKAFEAYKEERKAAMQNRGGGPNGGGK</sequence>
<evidence type="ECO:0000256" key="1">
    <source>
        <dbReference type="SAM" id="SignalP"/>
    </source>
</evidence>
<evidence type="ECO:0000313" key="2">
    <source>
        <dbReference type="EMBL" id="TDO23008.1"/>
    </source>
</evidence>
<dbReference type="Gene3D" id="1.20.120.1490">
    <property type="match status" value="1"/>
</dbReference>
<gene>
    <name evidence="2" type="ORF">CLV32_1994</name>
</gene>
<name>A0A4V3C3Q6_9SPHI</name>
<evidence type="ECO:0000313" key="3">
    <source>
        <dbReference type="Proteomes" id="UP000295499"/>
    </source>
</evidence>
<dbReference type="AlphaFoldDB" id="A0A4V3C3Q6"/>
<dbReference type="OrthoDB" id="798005at2"/>
<dbReference type="Proteomes" id="UP000295499">
    <property type="component" value="Unassembled WGS sequence"/>
</dbReference>
<protein>
    <recommendedName>
        <fullName evidence="4">Spy/CpxP family protein refolding chaperone</fullName>
    </recommendedName>
</protein>
<dbReference type="EMBL" id="SNWM01000002">
    <property type="protein sequence ID" value="TDO23008.1"/>
    <property type="molecule type" value="Genomic_DNA"/>
</dbReference>